<evidence type="ECO:0000256" key="1">
    <source>
        <dbReference type="ARBA" id="ARBA00022468"/>
    </source>
</evidence>
<feature type="domain" description="F-BAR" evidence="6">
    <location>
        <begin position="59"/>
        <end position="328"/>
    </location>
</feature>
<dbReference type="Pfam" id="PF00611">
    <property type="entry name" value="FCH"/>
    <property type="match status" value="1"/>
</dbReference>
<evidence type="ECO:0000256" key="3">
    <source>
        <dbReference type="SAM" id="Coils"/>
    </source>
</evidence>
<feature type="region of interest" description="Disordered" evidence="4">
    <location>
        <begin position="1"/>
        <end position="50"/>
    </location>
</feature>
<dbReference type="AlphaFoldDB" id="A0A6A6URS5"/>
<evidence type="ECO:0000259" key="6">
    <source>
        <dbReference type="PROSITE" id="PS51741"/>
    </source>
</evidence>
<evidence type="ECO:0000313" key="7">
    <source>
        <dbReference type="EMBL" id="KAF2674117.1"/>
    </source>
</evidence>
<evidence type="ECO:0000256" key="4">
    <source>
        <dbReference type="SAM" id="MobiDB-lite"/>
    </source>
</evidence>
<dbReference type="Gene3D" id="1.10.555.10">
    <property type="entry name" value="Rho GTPase activation protein"/>
    <property type="match status" value="1"/>
</dbReference>
<name>A0A6A6URS5_9PEZI</name>
<gene>
    <name evidence="7" type="ORF">BT63DRAFT_419427</name>
</gene>
<evidence type="ECO:0000313" key="8">
    <source>
        <dbReference type="Proteomes" id="UP000799302"/>
    </source>
</evidence>
<keyword evidence="8" id="KW-1185">Reference proteome</keyword>
<organism evidence="7 8">
    <name type="scientific">Microthyrium microscopicum</name>
    <dbReference type="NCBI Taxonomy" id="703497"/>
    <lineage>
        <taxon>Eukaryota</taxon>
        <taxon>Fungi</taxon>
        <taxon>Dikarya</taxon>
        <taxon>Ascomycota</taxon>
        <taxon>Pezizomycotina</taxon>
        <taxon>Dothideomycetes</taxon>
        <taxon>Dothideomycetes incertae sedis</taxon>
        <taxon>Microthyriales</taxon>
        <taxon>Microthyriaceae</taxon>
        <taxon>Microthyrium</taxon>
    </lineage>
</organism>
<dbReference type="InterPro" id="IPR001060">
    <property type="entry name" value="FCH_dom"/>
</dbReference>
<dbReference type="SUPFAM" id="SSF48350">
    <property type="entry name" value="GTPase activation domain, GAP"/>
    <property type="match status" value="1"/>
</dbReference>
<feature type="compositionally biased region" description="Gly residues" evidence="4">
    <location>
        <begin position="489"/>
        <end position="503"/>
    </location>
</feature>
<feature type="domain" description="Rho-GAP" evidence="5">
    <location>
        <begin position="530"/>
        <end position="718"/>
    </location>
</feature>
<dbReference type="PANTHER" id="PTHR23176:SF136">
    <property type="entry name" value="RHO GTPASE ACTIVATOR (RGD1)"/>
    <property type="match status" value="1"/>
</dbReference>
<dbReference type="InterPro" id="IPR008936">
    <property type="entry name" value="Rho_GTPase_activation_prot"/>
</dbReference>
<dbReference type="Proteomes" id="UP000799302">
    <property type="component" value="Unassembled WGS sequence"/>
</dbReference>
<dbReference type="FunFam" id="1.20.1270.60:FF:000063">
    <property type="entry name" value="Rho GTPase activator"/>
    <property type="match status" value="1"/>
</dbReference>
<sequence>MADPDTLAFADEAPRNGDHLHELPTNPEHHPDVPSSPIAMIESQPQPDHSVGLGQDANKAMDAVLYSDVGVNALLTRLKQSIATAHSLAGFLKKRSTMEDEHSKALRRLCQTTFEGMRSRESRQGSYGSQFEEVIRVHEKMADNEMTYGLNLHQMSVDLDTLAHDMERGRKQWKTTGLSAESRVQEAERALDKAKQKYNALAVDYDHAKSGDKVSGRHIGFRPKSGAALEEDLYRKLGTADEDYQGKVSNAQALRQDLITSSRPQAVQALLQLIRECDSGVTLQLQKFTSFNEKLLLGNGLLISPLSDGDSQRKGMRDVVGQIDNERDLHSYVTSHAVPAPRENKYEKHPTLLQQAPKPMQFQPQQQPQPMSPAQTTPQRESQPPPVFPMGAQGPTIPQQTFGSFDPMNEKTGQNSAPYPVNDYPPQGPSGRGYPHPSSNSSYGPGPGGPPPNQYGPGAGRPPSNQYDSTGGFPPRGGLPSGPGPIRTGPGGPGGPGLMGAGHVGPMSPQHQSPGNQRFGGPPARPVFGVDLNDLFIRDQSPVPMVIYQCIQAVDHFGLDVEGIYRVSGNTNQVNQLKAQFDNGPVDFRIPEAFFHDVNNPANLLKQFLRELPDPLFTRAAYDQLLDAANVPDDVQRRDRLHAIINGLPDPNYATLRAVTLHLNRVIQHSERNRMNANSLSVIFAPTIMGPSPSGQIQDASLQHRAIETVLVNSLQIFDED</sequence>
<dbReference type="InterPro" id="IPR000198">
    <property type="entry name" value="RhoGAP_dom"/>
</dbReference>
<dbReference type="Pfam" id="PF00620">
    <property type="entry name" value="RhoGAP"/>
    <property type="match status" value="1"/>
</dbReference>
<dbReference type="PANTHER" id="PTHR23176">
    <property type="entry name" value="RHO/RAC/CDC GTPASE-ACTIVATING PROTEIN"/>
    <property type="match status" value="1"/>
</dbReference>
<dbReference type="GO" id="GO:0005938">
    <property type="term" value="C:cell cortex"/>
    <property type="evidence" value="ECO:0007669"/>
    <property type="project" value="UniProtKB-ARBA"/>
</dbReference>
<dbReference type="EMBL" id="MU004230">
    <property type="protein sequence ID" value="KAF2674117.1"/>
    <property type="molecule type" value="Genomic_DNA"/>
</dbReference>
<dbReference type="InterPro" id="IPR027267">
    <property type="entry name" value="AH/BAR_dom_sf"/>
</dbReference>
<feature type="compositionally biased region" description="Low complexity" evidence="4">
    <location>
        <begin position="471"/>
        <end position="488"/>
    </location>
</feature>
<evidence type="ECO:0000256" key="2">
    <source>
        <dbReference type="PROSITE-ProRule" id="PRU01077"/>
    </source>
</evidence>
<dbReference type="SMART" id="SM00324">
    <property type="entry name" value="RhoGAP"/>
    <property type="match status" value="1"/>
</dbReference>
<evidence type="ECO:0000259" key="5">
    <source>
        <dbReference type="PROSITE" id="PS50238"/>
    </source>
</evidence>
<dbReference type="InterPro" id="IPR050729">
    <property type="entry name" value="Rho-GAP"/>
</dbReference>
<reference evidence="7" key="1">
    <citation type="journal article" date="2020" name="Stud. Mycol.">
        <title>101 Dothideomycetes genomes: a test case for predicting lifestyles and emergence of pathogens.</title>
        <authorList>
            <person name="Haridas S."/>
            <person name="Albert R."/>
            <person name="Binder M."/>
            <person name="Bloem J."/>
            <person name="Labutti K."/>
            <person name="Salamov A."/>
            <person name="Andreopoulos B."/>
            <person name="Baker S."/>
            <person name="Barry K."/>
            <person name="Bills G."/>
            <person name="Bluhm B."/>
            <person name="Cannon C."/>
            <person name="Castanera R."/>
            <person name="Culley D."/>
            <person name="Daum C."/>
            <person name="Ezra D."/>
            <person name="Gonzalez J."/>
            <person name="Henrissat B."/>
            <person name="Kuo A."/>
            <person name="Liang C."/>
            <person name="Lipzen A."/>
            <person name="Lutzoni F."/>
            <person name="Magnuson J."/>
            <person name="Mondo S."/>
            <person name="Nolan M."/>
            <person name="Ohm R."/>
            <person name="Pangilinan J."/>
            <person name="Park H.-J."/>
            <person name="Ramirez L."/>
            <person name="Alfaro M."/>
            <person name="Sun H."/>
            <person name="Tritt A."/>
            <person name="Yoshinaga Y."/>
            <person name="Zwiers L.-H."/>
            <person name="Turgeon B."/>
            <person name="Goodwin S."/>
            <person name="Spatafora J."/>
            <person name="Crous P."/>
            <person name="Grigoriev I."/>
        </authorList>
    </citation>
    <scope>NUCLEOTIDE SEQUENCE</scope>
    <source>
        <strain evidence="7">CBS 115976</strain>
    </source>
</reference>
<dbReference type="PROSITE" id="PS50238">
    <property type="entry name" value="RHOGAP"/>
    <property type="match status" value="1"/>
</dbReference>
<protein>
    <submittedName>
        <fullName evidence="7">RhoGAP-domain-containing protein</fullName>
    </submittedName>
</protein>
<dbReference type="GO" id="GO:0005096">
    <property type="term" value="F:GTPase activator activity"/>
    <property type="evidence" value="ECO:0007669"/>
    <property type="project" value="UniProtKB-KW"/>
</dbReference>
<dbReference type="SMART" id="SM00055">
    <property type="entry name" value="FCH"/>
    <property type="match status" value="1"/>
</dbReference>
<dbReference type="PROSITE" id="PS51741">
    <property type="entry name" value="F_BAR"/>
    <property type="match status" value="1"/>
</dbReference>
<feature type="compositionally biased region" description="Basic and acidic residues" evidence="4">
    <location>
        <begin position="12"/>
        <end position="32"/>
    </location>
</feature>
<dbReference type="Gene3D" id="1.20.1270.60">
    <property type="entry name" value="Arfaptin homology (AH) domain/BAR domain"/>
    <property type="match status" value="1"/>
</dbReference>
<feature type="compositionally biased region" description="Low complexity" evidence="4">
    <location>
        <begin position="360"/>
        <end position="379"/>
    </location>
</feature>
<dbReference type="OrthoDB" id="437889at2759"/>
<proteinExistence type="predicted"/>
<accession>A0A6A6URS5</accession>
<feature type="coiled-coil region" evidence="3">
    <location>
        <begin position="177"/>
        <end position="204"/>
    </location>
</feature>
<dbReference type="InterPro" id="IPR031160">
    <property type="entry name" value="F_BAR_dom"/>
</dbReference>
<keyword evidence="2 3" id="KW-0175">Coiled coil</keyword>
<feature type="compositionally biased region" description="Low complexity" evidence="4">
    <location>
        <begin position="433"/>
        <end position="444"/>
    </location>
</feature>
<keyword evidence="1" id="KW-0343">GTPase activation</keyword>
<feature type="region of interest" description="Disordered" evidence="4">
    <location>
        <begin position="360"/>
        <end position="524"/>
    </location>
</feature>
<dbReference type="GO" id="GO:0007165">
    <property type="term" value="P:signal transduction"/>
    <property type="evidence" value="ECO:0007669"/>
    <property type="project" value="InterPro"/>
</dbReference>
<dbReference type="SUPFAM" id="SSF103657">
    <property type="entry name" value="BAR/IMD domain-like"/>
    <property type="match status" value="1"/>
</dbReference>